<keyword evidence="3" id="KW-0408">Iron</keyword>
<keyword evidence="3" id="KW-0411">Iron-sulfur</keyword>
<evidence type="ECO:0000256" key="2">
    <source>
        <dbReference type="ARBA" id="ARBA00005806"/>
    </source>
</evidence>
<dbReference type="AlphaFoldDB" id="C0EXY9"/>
<dbReference type="Gene3D" id="3.40.50.11890">
    <property type="match status" value="1"/>
</dbReference>
<evidence type="ECO:0000256" key="1">
    <source>
        <dbReference type="ARBA" id="ARBA00001966"/>
    </source>
</evidence>
<comment type="caution">
    <text evidence="4">The sequence shown here is derived from an EMBL/GenBank/DDBJ whole genome shotgun (WGS) entry which is preliminary data.</text>
</comment>
<dbReference type="Gene3D" id="1.20.1270.370">
    <property type="match status" value="1"/>
</dbReference>
<dbReference type="InterPro" id="IPR010327">
    <property type="entry name" value="FldB/FldC_alpha/beta"/>
</dbReference>
<dbReference type="EMBL" id="ACEP01000101">
    <property type="protein sequence ID" value="EEG35830.1"/>
    <property type="molecule type" value="Genomic_DNA"/>
</dbReference>
<accession>C0EXY9</accession>
<dbReference type="GO" id="GO:0016836">
    <property type="term" value="F:hydro-lyase activity"/>
    <property type="evidence" value="ECO:0007669"/>
    <property type="project" value="UniProtKB-ARBA"/>
</dbReference>
<comment type="similarity">
    <text evidence="2">Belongs to the FldB/FldC dehydratase alpha/beta subunit family.</text>
</comment>
<dbReference type="Gene3D" id="3.40.50.11900">
    <property type="match status" value="1"/>
</dbReference>
<dbReference type="GO" id="GO:0051536">
    <property type="term" value="F:iron-sulfur cluster binding"/>
    <property type="evidence" value="ECO:0007669"/>
    <property type="project" value="UniProtKB-KW"/>
</dbReference>
<keyword evidence="3" id="KW-0479">Metal-binding</keyword>
<protein>
    <submittedName>
        <fullName evidence="4">2-hydroxyglutaryl-CoA dehydratase, D-component</fullName>
    </submittedName>
</protein>
<dbReference type="NCBIfam" id="NF040772">
    <property type="entry name" value="double_cubane"/>
    <property type="match status" value="1"/>
</dbReference>
<sequence length="388" mass="44184">MKEVLIMELIKALPEIFEDFAEQRKKSFLTMKELKDRDVPVVGAYCTYFPQEIAMAMGAVTVGLCSTSDETIPVAEKDLPRNLCPMVKASYGFAVSDKCPFFYFSDVVVGETTCDGKKKMYELMGEFKNVYVMELPNSQSETALKLWKEEILKFKSYLEQTFKVEITEENVRKAVHMMNENRIALKNLYEVMKNDPAPMNGQELFNVLYGSQFRFDKEKVPEEIHALREKIMKEYGEGEKQPKKKRILLTGCPSSGAPMKVVKALEENGAVVVAYENCGGTKSADRLIDESAEDIYEAIAERYLQIGCSVMTPNKNRYELLGRLIEEYKVDGVVEMTLQACHTYNVEAKSIEKFVKGKGVPYIHVETDYSQEDIGQLNTRMTAFVEML</sequence>
<comment type="cofactor">
    <cofactor evidence="1">
        <name>[4Fe-4S] cluster</name>
        <dbReference type="ChEBI" id="CHEBI:49883"/>
    </cofactor>
</comment>
<evidence type="ECO:0000313" key="5">
    <source>
        <dbReference type="Proteomes" id="UP000003174"/>
    </source>
</evidence>
<dbReference type="Proteomes" id="UP000003174">
    <property type="component" value="Unassembled WGS sequence"/>
</dbReference>
<dbReference type="InterPro" id="IPR047678">
    <property type="entry name" value="YjiM-like"/>
</dbReference>
<dbReference type="Pfam" id="PF06050">
    <property type="entry name" value="HGD-D"/>
    <property type="match status" value="1"/>
</dbReference>
<evidence type="ECO:0000256" key="3">
    <source>
        <dbReference type="ARBA" id="ARBA00023014"/>
    </source>
</evidence>
<reference evidence="4 5" key="2">
    <citation type="submission" date="2009-02" db="EMBL/GenBank/DDBJ databases">
        <title>Draft genome sequence of Eubacterium hallii (DSM 3353).</title>
        <authorList>
            <person name="Sudarsanam P."/>
            <person name="Ley R."/>
            <person name="Guruge J."/>
            <person name="Turnbaugh P.J."/>
            <person name="Mahowald M."/>
            <person name="Liep D."/>
            <person name="Gordon J."/>
        </authorList>
    </citation>
    <scope>NUCLEOTIDE SEQUENCE [LARGE SCALE GENOMIC DNA]</scope>
    <source>
        <strain evidence="4 5">DSM 3353</strain>
    </source>
</reference>
<name>C0EXY9_9FIRM</name>
<dbReference type="PANTHER" id="PTHR30548">
    <property type="entry name" value="2-HYDROXYGLUTARYL-COA DEHYDRATASE, D-COMPONENT-RELATED"/>
    <property type="match status" value="1"/>
</dbReference>
<dbReference type="eggNOG" id="COG1775">
    <property type="taxonomic scope" value="Bacteria"/>
</dbReference>
<dbReference type="PANTHER" id="PTHR30548:SF6">
    <property type="entry name" value="DEHYDRATASE SUBUNIT YJIM-RELATED"/>
    <property type="match status" value="1"/>
</dbReference>
<organism evidence="4 5">
    <name type="scientific">Anaerobutyricum hallii DSM 3353</name>
    <dbReference type="NCBI Taxonomy" id="411469"/>
    <lineage>
        <taxon>Bacteria</taxon>
        <taxon>Bacillati</taxon>
        <taxon>Bacillota</taxon>
        <taxon>Clostridia</taxon>
        <taxon>Lachnospirales</taxon>
        <taxon>Lachnospiraceae</taxon>
        <taxon>Anaerobutyricum</taxon>
    </lineage>
</organism>
<reference evidence="4 5" key="1">
    <citation type="submission" date="2009-01" db="EMBL/GenBank/DDBJ databases">
        <authorList>
            <person name="Fulton L."/>
            <person name="Clifton S."/>
            <person name="Fulton B."/>
            <person name="Xu J."/>
            <person name="Minx P."/>
            <person name="Pepin K.H."/>
            <person name="Johnson M."/>
            <person name="Bhonagiri V."/>
            <person name="Nash W.E."/>
            <person name="Mardis E.R."/>
            <person name="Wilson R.K."/>
        </authorList>
    </citation>
    <scope>NUCLEOTIDE SEQUENCE [LARGE SCALE GENOMIC DNA]</scope>
    <source>
        <strain evidence="4 5">DSM 3353</strain>
    </source>
</reference>
<proteinExistence type="inferred from homology"/>
<gene>
    <name evidence="4" type="ORF">EUBHAL_02290</name>
</gene>
<evidence type="ECO:0000313" key="4">
    <source>
        <dbReference type="EMBL" id="EEG35830.1"/>
    </source>
</evidence>